<reference evidence="2" key="2">
    <citation type="submission" date="2025-08" db="UniProtKB">
        <authorList>
            <consortium name="Ensembl"/>
        </authorList>
    </citation>
    <scope>IDENTIFICATION</scope>
</reference>
<evidence type="ECO:0000256" key="1">
    <source>
        <dbReference type="SAM" id="MobiDB-lite"/>
    </source>
</evidence>
<name>A0A803VGQ4_FICAL</name>
<dbReference type="AlphaFoldDB" id="A0A803VGQ4"/>
<reference evidence="2 3" key="1">
    <citation type="journal article" date="2012" name="Nature">
        <title>The genomic landscape of species divergence in Ficedula flycatchers.</title>
        <authorList>
            <person name="Ellegren H."/>
            <person name="Smeds L."/>
            <person name="Burri R."/>
            <person name="Olason P.I."/>
            <person name="Backstrom N."/>
            <person name="Kawakami T."/>
            <person name="Kunstner A."/>
            <person name="Makinen H."/>
            <person name="Nadachowska-Brzyska K."/>
            <person name="Qvarnstrom A."/>
            <person name="Uebbing S."/>
            <person name="Wolf J.B."/>
        </authorList>
    </citation>
    <scope>NUCLEOTIDE SEQUENCE [LARGE SCALE GENOMIC DNA]</scope>
</reference>
<evidence type="ECO:0000313" key="3">
    <source>
        <dbReference type="Proteomes" id="UP000016665"/>
    </source>
</evidence>
<organism evidence="2 3">
    <name type="scientific">Ficedula albicollis</name>
    <name type="common">Collared flycatcher</name>
    <name type="synonym">Muscicapa albicollis</name>
    <dbReference type="NCBI Taxonomy" id="59894"/>
    <lineage>
        <taxon>Eukaryota</taxon>
        <taxon>Metazoa</taxon>
        <taxon>Chordata</taxon>
        <taxon>Craniata</taxon>
        <taxon>Vertebrata</taxon>
        <taxon>Euteleostomi</taxon>
        <taxon>Archelosauria</taxon>
        <taxon>Archosauria</taxon>
        <taxon>Dinosauria</taxon>
        <taxon>Saurischia</taxon>
        <taxon>Theropoda</taxon>
        <taxon>Coelurosauria</taxon>
        <taxon>Aves</taxon>
        <taxon>Neognathae</taxon>
        <taxon>Neoaves</taxon>
        <taxon>Telluraves</taxon>
        <taxon>Australaves</taxon>
        <taxon>Passeriformes</taxon>
        <taxon>Muscicapidae</taxon>
        <taxon>Ficedula</taxon>
    </lineage>
</organism>
<feature type="region of interest" description="Disordered" evidence="1">
    <location>
        <begin position="1"/>
        <end position="66"/>
    </location>
</feature>
<dbReference type="Proteomes" id="UP000016665">
    <property type="component" value="Chromosome 3"/>
</dbReference>
<reference evidence="2" key="3">
    <citation type="submission" date="2025-09" db="UniProtKB">
        <authorList>
            <consortium name="Ensembl"/>
        </authorList>
    </citation>
    <scope>IDENTIFICATION</scope>
</reference>
<evidence type="ECO:0000313" key="2">
    <source>
        <dbReference type="Ensembl" id="ENSFALP00000021910.1"/>
    </source>
</evidence>
<protein>
    <submittedName>
        <fullName evidence="2">Uncharacterized protein</fullName>
    </submittedName>
</protein>
<dbReference type="Ensembl" id="ENSFALT00000041206.1">
    <property type="protein sequence ID" value="ENSFALP00000021910.1"/>
    <property type="gene ID" value="ENSFALG00000024354.1"/>
</dbReference>
<accession>A0A803VGQ4</accession>
<keyword evidence="3" id="KW-1185">Reference proteome</keyword>
<feature type="compositionally biased region" description="Polar residues" evidence="1">
    <location>
        <begin position="30"/>
        <end position="39"/>
    </location>
</feature>
<sequence length="86" mass="9303">MRAQHGSAPAHSARSPHFSRSVKAQGPPRRSQSQAKSSPSWKATKRSRAKAAKRAALSAGPGKHAVTESVWWGKTSEIIESSLWPM</sequence>
<feature type="compositionally biased region" description="Basic residues" evidence="1">
    <location>
        <begin position="43"/>
        <end position="53"/>
    </location>
</feature>
<proteinExistence type="predicted"/>